<feature type="domain" description="GHMP kinase C-terminal" evidence="11">
    <location>
        <begin position="359"/>
        <end position="438"/>
    </location>
</feature>
<dbReference type="InterPro" id="IPR036554">
    <property type="entry name" value="GHMP_kinase_C_sf"/>
</dbReference>
<dbReference type="PANTHER" id="PTHR10457">
    <property type="entry name" value="MEVALONATE KINASE/GALACTOKINASE"/>
    <property type="match status" value="1"/>
</dbReference>
<evidence type="ECO:0000256" key="5">
    <source>
        <dbReference type="ARBA" id="ARBA00022741"/>
    </source>
</evidence>
<dbReference type="GO" id="GO:0006012">
    <property type="term" value="P:galactose metabolic process"/>
    <property type="evidence" value="ECO:0007669"/>
    <property type="project" value="InterPro"/>
</dbReference>
<dbReference type="GO" id="GO:0005829">
    <property type="term" value="C:cytosol"/>
    <property type="evidence" value="ECO:0007669"/>
    <property type="project" value="TreeGrafter"/>
</dbReference>
<dbReference type="InterPro" id="IPR013750">
    <property type="entry name" value="GHMP_kinase_C_dom"/>
</dbReference>
<dbReference type="Gene3D" id="3.30.230.10">
    <property type="match status" value="2"/>
</dbReference>
<keyword evidence="6" id="KW-0418">Kinase</keyword>
<feature type="domain" description="Galactokinase N-terminal" evidence="12">
    <location>
        <begin position="19"/>
        <end position="55"/>
    </location>
</feature>
<dbReference type="SUPFAM" id="SSF55060">
    <property type="entry name" value="GHMP Kinase, C-terminal domain"/>
    <property type="match status" value="1"/>
</dbReference>
<evidence type="ECO:0000256" key="4">
    <source>
        <dbReference type="ARBA" id="ARBA00022723"/>
    </source>
</evidence>
<name>A0A814AZY1_9BILA</name>
<evidence type="ECO:0000313" key="13">
    <source>
        <dbReference type="EMBL" id="CAF0919707.1"/>
    </source>
</evidence>
<protein>
    <recommendedName>
        <fullName evidence="15">Galactokinase</fullName>
    </recommendedName>
</protein>
<dbReference type="Pfam" id="PF10509">
    <property type="entry name" value="GalKase_gal_bdg"/>
    <property type="match status" value="2"/>
</dbReference>
<proteinExistence type="inferred from homology"/>
<dbReference type="InterPro" id="IPR020568">
    <property type="entry name" value="Ribosomal_Su5_D2-typ_SF"/>
</dbReference>
<gene>
    <name evidence="13" type="ORF">JYZ213_LOCUS11541</name>
</gene>
<comment type="caution">
    <text evidence="13">The sequence shown here is derived from an EMBL/GenBank/DDBJ whole genome shotgun (WGS) entry which is preliminary data.</text>
</comment>
<evidence type="ECO:0000256" key="3">
    <source>
        <dbReference type="ARBA" id="ARBA00022679"/>
    </source>
</evidence>
<dbReference type="InterPro" id="IPR014721">
    <property type="entry name" value="Ribsml_uS5_D2-typ_fold_subgr"/>
</dbReference>
<keyword evidence="5" id="KW-0547">Nucleotide-binding</keyword>
<keyword evidence="7" id="KW-0067">ATP-binding</keyword>
<keyword evidence="4" id="KW-0479">Metal-binding</keyword>
<feature type="domain" description="GHMP kinase N-terminal" evidence="10">
    <location>
        <begin position="163"/>
        <end position="259"/>
    </location>
</feature>
<evidence type="ECO:0000313" key="14">
    <source>
        <dbReference type="Proteomes" id="UP000663845"/>
    </source>
</evidence>
<evidence type="ECO:0000256" key="6">
    <source>
        <dbReference type="ARBA" id="ARBA00022777"/>
    </source>
</evidence>
<evidence type="ECO:0000259" key="12">
    <source>
        <dbReference type="Pfam" id="PF10509"/>
    </source>
</evidence>
<evidence type="ECO:0000256" key="9">
    <source>
        <dbReference type="ARBA" id="ARBA00023277"/>
    </source>
</evidence>
<evidence type="ECO:0000259" key="11">
    <source>
        <dbReference type="Pfam" id="PF08544"/>
    </source>
</evidence>
<evidence type="ECO:0000256" key="2">
    <source>
        <dbReference type="ARBA" id="ARBA00022490"/>
    </source>
</evidence>
<keyword evidence="2" id="KW-0963">Cytoplasm</keyword>
<dbReference type="GO" id="GO:0004335">
    <property type="term" value="F:galactokinase activity"/>
    <property type="evidence" value="ECO:0007669"/>
    <property type="project" value="InterPro"/>
</dbReference>
<evidence type="ECO:0000256" key="7">
    <source>
        <dbReference type="ARBA" id="ARBA00022840"/>
    </source>
</evidence>
<dbReference type="InterPro" id="IPR019741">
    <property type="entry name" value="Galactokinase_CS"/>
</dbReference>
<dbReference type="InterPro" id="IPR000705">
    <property type="entry name" value="Galactokinase"/>
</dbReference>
<keyword evidence="3" id="KW-0808">Transferase</keyword>
<dbReference type="GO" id="GO:0046872">
    <property type="term" value="F:metal ion binding"/>
    <property type="evidence" value="ECO:0007669"/>
    <property type="project" value="UniProtKB-KW"/>
</dbReference>
<reference evidence="13" key="1">
    <citation type="submission" date="2021-02" db="EMBL/GenBank/DDBJ databases">
        <authorList>
            <person name="Nowell W R."/>
        </authorList>
    </citation>
    <scope>NUCLEOTIDE SEQUENCE</scope>
</reference>
<dbReference type="InterPro" id="IPR019539">
    <property type="entry name" value="GalKase_N"/>
</dbReference>
<dbReference type="InterPro" id="IPR006206">
    <property type="entry name" value="Mevalonate/galactokinase"/>
</dbReference>
<organism evidence="13 14">
    <name type="scientific">Adineta steineri</name>
    <dbReference type="NCBI Taxonomy" id="433720"/>
    <lineage>
        <taxon>Eukaryota</taxon>
        <taxon>Metazoa</taxon>
        <taxon>Spiralia</taxon>
        <taxon>Gnathifera</taxon>
        <taxon>Rotifera</taxon>
        <taxon>Eurotatoria</taxon>
        <taxon>Bdelloidea</taxon>
        <taxon>Adinetida</taxon>
        <taxon>Adinetidae</taxon>
        <taxon>Adineta</taxon>
    </lineage>
</organism>
<dbReference type="Pfam" id="PF00288">
    <property type="entry name" value="GHMP_kinases_N"/>
    <property type="match status" value="1"/>
</dbReference>
<comment type="similarity">
    <text evidence="1">Belongs to the GHMP kinase family. GalK subfamily.</text>
</comment>
<dbReference type="Pfam" id="PF08544">
    <property type="entry name" value="GHMP_kinases_C"/>
    <property type="match status" value="1"/>
</dbReference>
<dbReference type="SUPFAM" id="SSF54211">
    <property type="entry name" value="Ribosomal protein S5 domain 2-like"/>
    <property type="match status" value="2"/>
</dbReference>
<evidence type="ECO:0008006" key="15">
    <source>
        <dbReference type="Google" id="ProtNLM"/>
    </source>
</evidence>
<dbReference type="GO" id="GO:0005524">
    <property type="term" value="F:ATP binding"/>
    <property type="evidence" value="ECO:0007669"/>
    <property type="project" value="UniProtKB-KW"/>
</dbReference>
<accession>A0A814AZY1</accession>
<dbReference type="PROSITE" id="PS00627">
    <property type="entry name" value="GHMP_KINASES_ATP"/>
    <property type="match status" value="1"/>
</dbReference>
<keyword evidence="9" id="KW-0119">Carbohydrate metabolism</keyword>
<dbReference type="PIRSF" id="PIRSF000530">
    <property type="entry name" value="Galactokinase"/>
    <property type="match status" value="1"/>
</dbReference>
<dbReference type="PRINTS" id="PR00473">
    <property type="entry name" value="GALCTOKINASE"/>
</dbReference>
<evidence type="ECO:0000256" key="8">
    <source>
        <dbReference type="ARBA" id="ARBA00022842"/>
    </source>
</evidence>
<dbReference type="FunFam" id="3.30.70.890:FF:000001">
    <property type="entry name" value="Galactokinase"/>
    <property type="match status" value="1"/>
</dbReference>
<dbReference type="PROSITE" id="PS00106">
    <property type="entry name" value="GALACTOKINASE"/>
    <property type="match status" value="2"/>
</dbReference>
<evidence type="ECO:0000256" key="1">
    <source>
        <dbReference type="ARBA" id="ARBA00006566"/>
    </source>
</evidence>
<keyword evidence="8" id="KW-0460">Magnesium</keyword>
<dbReference type="AlphaFoldDB" id="A0A814AZY1"/>
<dbReference type="InterPro" id="IPR006203">
    <property type="entry name" value="GHMP_knse_ATP-bd_CS"/>
</dbReference>
<dbReference type="InterPro" id="IPR006204">
    <property type="entry name" value="GHMP_kinase_N_dom"/>
</dbReference>
<dbReference type="Proteomes" id="UP000663845">
    <property type="component" value="Unassembled WGS sequence"/>
</dbReference>
<dbReference type="PANTHER" id="PTHR10457:SF7">
    <property type="entry name" value="GALACTOKINASE-RELATED"/>
    <property type="match status" value="1"/>
</dbReference>
<dbReference type="EMBL" id="CAJNOG010000087">
    <property type="protein sequence ID" value="CAF0919707.1"/>
    <property type="molecule type" value="Genomic_DNA"/>
</dbReference>
<dbReference type="NCBIfam" id="TIGR00131">
    <property type="entry name" value="gal_kin"/>
    <property type="match status" value="1"/>
</dbReference>
<dbReference type="Gene3D" id="3.30.70.890">
    <property type="entry name" value="GHMP kinase, C-terminal domain"/>
    <property type="match status" value="1"/>
</dbReference>
<dbReference type="FunFam" id="3.30.230.10:FF:000017">
    <property type="entry name" value="Galactokinase"/>
    <property type="match status" value="1"/>
</dbReference>
<sequence>MSAEKLTTVEELQAKLLDAYRKEFSNDEPTICAFAPGRVNLIGEHSDYNDCFIMSAEKLTTVEELQAKLLDAYRKEFSNDEPTICAFAPGRVNLIGEHSDYNDCFVFPMAIPIGTMIIGKGLDETEGEKCYFRTLSEDIKEAKSFEIDQKEKITPLESPKWGNYVVGVLALFLERIKPNKKRPFRALIATSVPIGGGLSSSASIEVAMGIFLELLYKDQYANDLQLSKVEMALLCCKAEQDFANVPCGVMDQYTSCMGKAGHAILVDCHDNTSKLIKFDDKDTCILVTNSNVKHELLSGTFAENVQHCQDAAKLLGHKTLRDVSTMEELEEGRNKMPAATYRRAHHVISERIRTEAGAKFLENGDYDEFGRIMYESHESLRKYFEVSCEELDQLVELARGVDGVYGSRMTGAGNGGCTVTLMKKDSLKKCIETIKNGYKGKASFYEFEPCDGARSIDLKKSDNNN</sequence>
<feature type="domain" description="Galactokinase N-terminal" evidence="12">
    <location>
        <begin position="72"/>
        <end position="118"/>
    </location>
</feature>
<dbReference type="PRINTS" id="PR00959">
    <property type="entry name" value="MEVGALKINASE"/>
</dbReference>
<evidence type="ECO:0000259" key="10">
    <source>
        <dbReference type="Pfam" id="PF00288"/>
    </source>
</evidence>